<dbReference type="EMBL" id="QWKX01000029">
    <property type="protein sequence ID" value="RIH77242.1"/>
    <property type="molecule type" value="Genomic_DNA"/>
</dbReference>
<keyword evidence="7" id="KW-0812">Transmembrane</keyword>
<evidence type="ECO:0000259" key="8">
    <source>
        <dbReference type="Pfam" id="PF01435"/>
    </source>
</evidence>
<evidence type="ECO:0000256" key="5">
    <source>
        <dbReference type="ARBA" id="ARBA00023049"/>
    </source>
</evidence>
<gene>
    <name evidence="9" type="primary">htpX</name>
    <name evidence="9" type="ORF">Mcate_01388</name>
</gene>
<dbReference type="EC" id="3.4.24.-" evidence="9"/>
<comment type="cofactor">
    <cofactor evidence="6">
        <name>Zn(2+)</name>
        <dbReference type="ChEBI" id="CHEBI:29105"/>
    </cofactor>
    <text evidence="6">Binds 1 zinc ion per subunit.</text>
</comment>
<dbReference type="KEGG" id="mtai:Mtai_v1c29180"/>
<evidence type="ECO:0000313" key="10">
    <source>
        <dbReference type="Proteomes" id="UP000266089"/>
    </source>
</evidence>
<organism evidence="9 10">
    <name type="scientific">Meiothermus taiwanensis</name>
    <dbReference type="NCBI Taxonomy" id="172827"/>
    <lineage>
        <taxon>Bacteria</taxon>
        <taxon>Thermotogati</taxon>
        <taxon>Deinococcota</taxon>
        <taxon>Deinococci</taxon>
        <taxon>Thermales</taxon>
        <taxon>Thermaceae</taxon>
        <taxon>Meiothermus</taxon>
    </lineage>
</organism>
<proteinExistence type="inferred from homology"/>
<dbReference type="InterPro" id="IPR052173">
    <property type="entry name" value="Beta-lactam_resp_regulator"/>
</dbReference>
<dbReference type="GO" id="GO:0006508">
    <property type="term" value="P:proteolysis"/>
    <property type="evidence" value="ECO:0007669"/>
    <property type="project" value="UniProtKB-KW"/>
</dbReference>
<evidence type="ECO:0000256" key="2">
    <source>
        <dbReference type="ARBA" id="ARBA00022723"/>
    </source>
</evidence>
<dbReference type="PANTHER" id="PTHR34978">
    <property type="entry name" value="POSSIBLE SENSOR-TRANSDUCER PROTEIN BLAR"/>
    <property type="match status" value="1"/>
</dbReference>
<sequence length="292" mass="31284">MGRAIEASLLTLLLLLGAPLLLVAGTSGHPGMSGALDWLGDCWFALRAGEAAVGLVLLAALGPGALAAFRMLRELVTRWALLASLRREVGGAAQPPDLSELAQSLGLRRVVYVDRPDVFAFTQLSEVVVSRGLVELLPREELKAVLLHERYHLMRRSVKRGLWVAGLTAATAFLPVAPLLQRAWWLREELDADRAAAAVGGDVVASALLRLARHAHAESAPNAEILGSSLALRVQAVLGQPAPLFEGHRWRAAVVKSALILAALSLVPLLLHAAPLEWHLRDWLPHGPGQSC</sequence>
<reference evidence="9 10" key="1">
    <citation type="submission" date="2018-08" db="EMBL/GenBank/DDBJ databases">
        <title>Meiothermus cateniformans JCM 15151 genome sequencing project.</title>
        <authorList>
            <person name="Da Costa M.S."/>
            <person name="Albuquerque L."/>
            <person name="Raposo P."/>
            <person name="Froufe H.J.C."/>
            <person name="Barroso C.S."/>
            <person name="Egas C."/>
        </authorList>
    </citation>
    <scope>NUCLEOTIDE SEQUENCE [LARGE SCALE GENOMIC DNA]</scope>
    <source>
        <strain evidence="9 10">JCM 15151</strain>
    </source>
</reference>
<dbReference type="Pfam" id="PF01435">
    <property type="entry name" value="Peptidase_M48"/>
    <property type="match status" value="1"/>
</dbReference>
<comment type="caution">
    <text evidence="9">The sequence shown here is derived from an EMBL/GenBank/DDBJ whole genome shotgun (WGS) entry which is preliminary data.</text>
</comment>
<evidence type="ECO:0000313" key="9">
    <source>
        <dbReference type="EMBL" id="RIH77242.1"/>
    </source>
</evidence>
<keyword evidence="2" id="KW-0479">Metal-binding</keyword>
<keyword evidence="3 6" id="KW-0378">Hydrolase</keyword>
<dbReference type="RefSeq" id="WP_027888517.1">
    <property type="nucleotide sequence ID" value="NZ_JBHSXZ010000084.1"/>
</dbReference>
<name>A0A399E5M0_9DEIN</name>
<feature type="transmembrane region" description="Helical" evidence="7">
    <location>
        <begin position="161"/>
        <end position="180"/>
    </location>
</feature>
<dbReference type="Proteomes" id="UP000266089">
    <property type="component" value="Unassembled WGS sequence"/>
</dbReference>
<dbReference type="OrthoDB" id="101623at2"/>
<evidence type="ECO:0000256" key="3">
    <source>
        <dbReference type="ARBA" id="ARBA00022801"/>
    </source>
</evidence>
<evidence type="ECO:0000256" key="6">
    <source>
        <dbReference type="RuleBase" id="RU003983"/>
    </source>
</evidence>
<evidence type="ECO:0000256" key="7">
    <source>
        <dbReference type="SAM" id="Phobius"/>
    </source>
</evidence>
<dbReference type="PANTHER" id="PTHR34978:SF3">
    <property type="entry name" value="SLR0241 PROTEIN"/>
    <property type="match status" value="1"/>
</dbReference>
<feature type="domain" description="Peptidase M48" evidence="8">
    <location>
        <begin position="110"/>
        <end position="177"/>
    </location>
</feature>
<keyword evidence="7" id="KW-0472">Membrane</keyword>
<dbReference type="AlphaFoldDB" id="A0A399E5M0"/>
<feature type="transmembrane region" description="Helical" evidence="7">
    <location>
        <begin position="52"/>
        <end position="72"/>
    </location>
</feature>
<keyword evidence="7" id="KW-1133">Transmembrane helix</keyword>
<dbReference type="Gene3D" id="3.30.2010.10">
    <property type="entry name" value="Metalloproteases ('zincins'), catalytic domain"/>
    <property type="match status" value="1"/>
</dbReference>
<evidence type="ECO:0000256" key="4">
    <source>
        <dbReference type="ARBA" id="ARBA00022833"/>
    </source>
</evidence>
<dbReference type="InterPro" id="IPR001915">
    <property type="entry name" value="Peptidase_M48"/>
</dbReference>
<keyword evidence="5 6" id="KW-0482">Metalloprotease</keyword>
<dbReference type="GO" id="GO:0004222">
    <property type="term" value="F:metalloendopeptidase activity"/>
    <property type="evidence" value="ECO:0007669"/>
    <property type="project" value="InterPro"/>
</dbReference>
<keyword evidence="4 6" id="KW-0862">Zinc</keyword>
<evidence type="ECO:0000256" key="1">
    <source>
        <dbReference type="ARBA" id="ARBA00022670"/>
    </source>
</evidence>
<comment type="similarity">
    <text evidence="6">Belongs to the peptidase M48 family.</text>
</comment>
<keyword evidence="1 6" id="KW-0645">Protease</keyword>
<dbReference type="GO" id="GO:0046872">
    <property type="term" value="F:metal ion binding"/>
    <property type="evidence" value="ECO:0007669"/>
    <property type="project" value="UniProtKB-KW"/>
</dbReference>
<protein>
    <submittedName>
        <fullName evidence="9">Protease HtpX</fullName>
        <ecNumber evidence="9">3.4.24.-</ecNumber>
    </submittedName>
</protein>
<accession>A0A399E5M0</accession>